<dbReference type="EMBL" id="CAJVPY010006141">
    <property type="protein sequence ID" value="CAG8657077.1"/>
    <property type="molecule type" value="Genomic_DNA"/>
</dbReference>
<reference evidence="2" key="1">
    <citation type="submission" date="2021-06" db="EMBL/GenBank/DDBJ databases">
        <authorList>
            <person name="Kallberg Y."/>
            <person name="Tangrot J."/>
            <person name="Rosling A."/>
        </authorList>
    </citation>
    <scope>NUCLEOTIDE SEQUENCE</scope>
    <source>
        <strain evidence="2">MA453B</strain>
    </source>
</reference>
<evidence type="ECO:0000256" key="1">
    <source>
        <dbReference type="SAM" id="MobiDB-lite"/>
    </source>
</evidence>
<proteinExistence type="predicted"/>
<dbReference type="OrthoDB" id="10597055at2759"/>
<keyword evidence="3" id="KW-1185">Reference proteome</keyword>
<feature type="region of interest" description="Disordered" evidence="1">
    <location>
        <begin position="75"/>
        <end position="107"/>
    </location>
</feature>
<accession>A0A9N9E239</accession>
<evidence type="ECO:0000313" key="3">
    <source>
        <dbReference type="Proteomes" id="UP000789405"/>
    </source>
</evidence>
<protein>
    <submittedName>
        <fullName evidence="2">22694_t:CDS:1</fullName>
    </submittedName>
</protein>
<comment type="caution">
    <text evidence="2">The sequence shown here is derived from an EMBL/GenBank/DDBJ whole genome shotgun (WGS) entry which is preliminary data.</text>
</comment>
<name>A0A9N9E239_9GLOM</name>
<organism evidence="2 3">
    <name type="scientific">Dentiscutata erythropus</name>
    <dbReference type="NCBI Taxonomy" id="1348616"/>
    <lineage>
        <taxon>Eukaryota</taxon>
        <taxon>Fungi</taxon>
        <taxon>Fungi incertae sedis</taxon>
        <taxon>Mucoromycota</taxon>
        <taxon>Glomeromycotina</taxon>
        <taxon>Glomeromycetes</taxon>
        <taxon>Diversisporales</taxon>
        <taxon>Gigasporaceae</taxon>
        <taxon>Dentiscutata</taxon>
    </lineage>
</organism>
<feature type="non-terminal residue" evidence="2">
    <location>
        <position position="161"/>
    </location>
</feature>
<sequence>MTDLDEMLWLVTRNEDYKRNDTDLQTNFSPENPYISDMITEDAKEANVETKQISQKETLIAILEQPDQNAVNANMELSQGTTVTDQEAPKPESDMMTDINTATNSNKNTENEAMKELEFTLVTSKKKKINNRSRRGNLPITVKNAKTRKGVASQKAPYSHT</sequence>
<dbReference type="Proteomes" id="UP000789405">
    <property type="component" value="Unassembled WGS sequence"/>
</dbReference>
<feature type="region of interest" description="Disordered" evidence="1">
    <location>
        <begin position="128"/>
        <end position="161"/>
    </location>
</feature>
<dbReference type="AlphaFoldDB" id="A0A9N9E239"/>
<feature type="compositionally biased region" description="Polar residues" evidence="1">
    <location>
        <begin position="75"/>
        <end position="85"/>
    </location>
</feature>
<evidence type="ECO:0000313" key="2">
    <source>
        <dbReference type="EMBL" id="CAG8657077.1"/>
    </source>
</evidence>
<feature type="compositionally biased region" description="Polar residues" evidence="1">
    <location>
        <begin position="98"/>
        <end position="107"/>
    </location>
</feature>
<gene>
    <name evidence="2" type="ORF">DERYTH_LOCUS10505</name>
</gene>